<dbReference type="Pfam" id="PF05920">
    <property type="entry name" value="Homeobox_KN"/>
    <property type="match status" value="1"/>
</dbReference>
<dbReference type="GO" id="GO:0005634">
    <property type="term" value="C:nucleus"/>
    <property type="evidence" value="ECO:0007669"/>
    <property type="project" value="UniProtKB-SubCell"/>
</dbReference>
<evidence type="ECO:0000256" key="1">
    <source>
        <dbReference type="ARBA" id="ARBA00023125"/>
    </source>
</evidence>
<dbReference type="OMA" id="DICQINN"/>
<dbReference type="OrthoDB" id="10056939at2759"/>
<feature type="DNA-binding region" description="Homeobox" evidence="4">
    <location>
        <begin position="129"/>
        <end position="191"/>
    </location>
</feature>
<dbReference type="HOGENOM" id="CLU_106819_0_0_1"/>
<dbReference type="AlphaFoldDB" id="L2GU77"/>
<reference evidence="7" key="1">
    <citation type="submission" date="2011-03" db="EMBL/GenBank/DDBJ databases">
        <title>The genome sequence of Vavraia culicis strain floridensis.</title>
        <authorList>
            <consortium name="The Broad Institute Genome Sequencing Platform"/>
            <person name="Cuomo C."/>
            <person name="Becnel J."/>
            <person name="Sanscrainte N."/>
            <person name="Young S.K."/>
            <person name="Zeng Q."/>
            <person name="Gargeya S."/>
            <person name="Fitzgerald M."/>
            <person name="Haas B."/>
            <person name="Abouelleil A."/>
            <person name="Alvarado L."/>
            <person name="Arachchi H.M."/>
            <person name="Berlin A."/>
            <person name="Chapman S.B."/>
            <person name="Gearin G."/>
            <person name="Goldberg J."/>
            <person name="Griggs A."/>
            <person name="Gujja S."/>
            <person name="Hansen M."/>
            <person name="Heiman D."/>
            <person name="Howarth C."/>
            <person name="Larimer J."/>
            <person name="Lui A."/>
            <person name="MacDonald P.J.P."/>
            <person name="McCowen C."/>
            <person name="Montmayeur A."/>
            <person name="Murphy C."/>
            <person name="Neiman D."/>
            <person name="Pearson M."/>
            <person name="Priest M."/>
            <person name="Roberts A."/>
            <person name="Saif S."/>
            <person name="Shea T."/>
            <person name="Sisk P."/>
            <person name="Stolte C."/>
            <person name="Sykes S."/>
            <person name="Wortman J."/>
            <person name="Nusbaum C."/>
            <person name="Birren B."/>
        </authorList>
    </citation>
    <scope>NUCLEOTIDE SEQUENCE [LARGE SCALE GENOMIC DNA]</scope>
    <source>
        <strain evidence="7">floridensis</strain>
    </source>
</reference>
<dbReference type="InParanoid" id="L2GU77"/>
<keyword evidence="2 4" id="KW-0371">Homeobox</keyword>
<evidence type="ECO:0000256" key="2">
    <source>
        <dbReference type="ARBA" id="ARBA00023155"/>
    </source>
</evidence>
<dbReference type="STRING" id="948595.L2GU77"/>
<dbReference type="InterPro" id="IPR001356">
    <property type="entry name" value="HD"/>
</dbReference>
<gene>
    <name evidence="6" type="ORF">VCUG_01289</name>
</gene>
<dbReference type="InterPro" id="IPR050224">
    <property type="entry name" value="TALE_homeobox"/>
</dbReference>
<dbReference type="PROSITE" id="PS50071">
    <property type="entry name" value="HOMEOBOX_2"/>
    <property type="match status" value="1"/>
</dbReference>
<dbReference type="RefSeq" id="XP_008074307.1">
    <property type="nucleotide sequence ID" value="XM_008076116.1"/>
</dbReference>
<dbReference type="InterPro" id="IPR008422">
    <property type="entry name" value="KN_HD"/>
</dbReference>
<dbReference type="Gene3D" id="1.10.10.60">
    <property type="entry name" value="Homeodomain-like"/>
    <property type="match status" value="1"/>
</dbReference>
<evidence type="ECO:0000259" key="5">
    <source>
        <dbReference type="PROSITE" id="PS50071"/>
    </source>
</evidence>
<dbReference type="InterPro" id="IPR009057">
    <property type="entry name" value="Homeodomain-like_sf"/>
</dbReference>
<evidence type="ECO:0000313" key="7">
    <source>
        <dbReference type="Proteomes" id="UP000011081"/>
    </source>
</evidence>
<name>L2GU77_VAVCU</name>
<dbReference type="Proteomes" id="UP000011081">
    <property type="component" value="Unassembled WGS sequence"/>
</dbReference>
<dbReference type="GeneID" id="19879168"/>
<proteinExistence type="predicted"/>
<evidence type="ECO:0000256" key="3">
    <source>
        <dbReference type="ARBA" id="ARBA00023242"/>
    </source>
</evidence>
<keyword evidence="1 4" id="KW-0238">DNA-binding</keyword>
<comment type="subcellular location">
    <subcellularLocation>
        <location evidence="4">Nucleus</location>
    </subcellularLocation>
</comment>
<dbReference type="GO" id="GO:0003677">
    <property type="term" value="F:DNA binding"/>
    <property type="evidence" value="ECO:0007669"/>
    <property type="project" value="UniProtKB-UniRule"/>
</dbReference>
<dbReference type="SUPFAM" id="SSF46689">
    <property type="entry name" value="Homeodomain-like"/>
    <property type="match status" value="1"/>
</dbReference>
<evidence type="ECO:0000256" key="4">
    <source>
        <dbReference type="PROSITE-ProRule" id="PRU00108"/>
    </source>
</evidence>
<feature type="domain" description="Homeobox" evidence="5">
    <location>
        <begin position="127"/>
        <end position="190"/>
    </location>
</feature>
<keyword evidence="7" id="KW-1185">Reference proteome</keyword>
<organism evidence="6 7">
    <name type="scientific">Vavraia culicis (isolate floridensis)</name>
    <name type="common">Microsporidian parasite</name>
    <dbReference type="NCBI Taxonomy" id="948595"/>
    <lineage>
        <taxon>Eukaryota</taxon>
        <taxon>Fungi</taxon>
        <taxon>Fungi incertae sedis</taxon>
        <taxon>Microsporidia</taxon>
        <taxon>Pleistophoridae</taxon>
        <taxon>Vavraia</taxon>
    </lineage>
</organism>
<evidence type="ECO:0000313" key="6">
    <source>
        <dbReference type="EMBL" id="ELA47189.1"/>
    </source>
</evidence>
<dbReference type="VEuPathDB" id="MicrosporidiaDB:VCUG_01289"/>
<dbReference type="CDD" id="cd00086">
    <property type="entry name" value="homeodomain"/>
    <property type="match status" value="1"/>
</dbReference>
<dbReference type="EMBL" id="GL877422">
    <property type="protein sequence ID" value="ELA47189.1"/>
    <property type="molecule type" value="Genomic_DNA"/>
</dbReference>
<dbReference type="GO" id="GO:0006355">
    <property type="term" value="P:regulation of DNA-templated transcription"/>
    <property type="evidence" value="ECO:0007669"/>
    <property type="project" value="InterPro"/>
</dbReference>
<dbReference type="PANTHER" id="PTHR11850">
    <property type="entry name" value="HOMEOBOX PROTEIN TRANSCRIPTION FACTORS"/>
    <property type="match status" value="1"/>
</dbReference>
<keyword evidence="3 4" id="KW-0539">Nucleus</keyword>
<accession>L2GU77</accession>
<dbReference type="SMART" id="SM00389">
    <property type="entry name" value="HOX"/>
    <property type="match status" value="1"/>
</dbReference>
<sequence>MASRESVLVSILKHLTDGELLYYQSKMPKYELEEQIKSMRKVVEEYKDFDPEIDDECRFAIFIILERIKNAILLETKVQKIVEEECHKFVYALNKTLSEVKTMLDESAEAEDESMYDIKNGVMGATTKTKQKRTNYPKQISKLLKSWLRDNINNPYPTEKEKQFLCDRTGLDHTQINNWFINARRRILPSLRQKHHSVG</sequence>
<protein>
    <recommendedName>
        <fullName evidence="5">Homeobox domain-containing protein</fullName>
    </recommendedName>
</protein>